<dbReference type="Proteomes" id="UP000887581">
    <property type="component" value="Unplaced"/>
</dbReference>
<dbReference type="AlphaFoldDB" id="A0A915PXK3"/>
<accession>A0A915PXK3</accession>
<protein>
    <submittedName>
        <fullName evidence="2">Uncharacterized protein</fullName>
    </submittedName>
</protein>
<name>A0A915PXK3_9BILA</name>
<evidence type="ECO:0000313" key="1">
    <source>
        <dbReference type="Proteomes" id="UP000887581"/>
    </source>
</evidence>
<dbReference type="WBParaSite" id="sdigi.contig547.g8946.t1">
    <property type="protein sequence ID" value="sdigi.contig547.g8946.t1"/>
    <property type="gene ID" value="sdigi.contig547.g8946"/>
</dbReference>
<reference evidence="2" key="1">
    <citation type="submission" date="2022-11" db="UniProtKB">
        <authorList>
            <consortium name="WormBaseParasite"/>
        </authorList>
    </citation>
    <scope>IDENTIFICATION</scope>
</reference>
<keyword evidence="1" id="KW-1185">Reference proteome</keyword>
<evidence type="ECO:0000313" key="2">
    <source>
        <dbReference type="WBParaSite" id="sdigi.contig547.g8946.t1"/>
    </source>
</evidence>
<proteinExistence type="predicted"/>
<organism evidence="1 2">
    <name type="scientific">Setaria digitata</name>
    <dbReference type="NCBI Taxonomy" id="48799"/>
    <lineage>
        <taxon>Eukaryota</taxon>
        <taxon>Metazoa</taxon>
        <taxon>Ecdysozoa</taxon>
        <taxon>Nematoda</taxon>
        <taxon>Chromadorea</taxon>
        <taxon>Rhabditida</taxon>
        <taxon>Spirurina</taxon>
        <taxon>Spiruromorpha</taxon>
        <taxon>Filarioidea</taxon>
        <taxon>Setariidae</taxon>
        <taxon>Setaria</taxon>
    </lineage>
</organism>
<sequence>MHDHVYINHKCNTRSEPICTITFTSIISATRDLADMHDHVYINHKCNTRSEPICTITFTSITSATRDLSRYARSRLHQSQVQQKT</sequence>